<reference evidence="1 2" key="1">
    <citation type="submission" date="2016-07" db="EMBL/GenBank/DDBJ databases">
        <title>Multiple horizontal gene transfer events from other fungi enriched the ability of initially mycotrophic Trichoderma (Ascomycota) to feed on dead plant biomass.</title>
        <authorList>
            <consortium name="DOE Joint Genome Institute"/>
            <person name="Aerts A."/>
            <person name="Atanasova L."/>
            <person name="Chenthamara K."/>
            <person name="Zhang J."/>
            <person name="Grujic M."/>
            <person name="Henrissat B."/>
            <person name="Kuo A."/>
            <person name="Salamov A."/>
            <person name="Lipzen A."/>
            <person name="Labutti K."/>
            <person name="Barry K."/>
            <person name="Miao Y."/>
            <person name="Rahimi M.J."/>
            <person name="Shen Q."/>
            <person name="Grigoriev I.V."/>
            <person name="Kubicek C.P."/>
            <person name="Druzhinina I.S."/>
        </authorList>
    </citation>
    <scope>NUCLEOTIDE SEQUENCE [LARGE SCALE GENOMIC DNA]</scope>
    <source>
        <strain evidence="1 2">CBS 226.95</strain>
    </source>
</reference>
<accession>A0A2T3ZSY4</accession>
<organism evidence="1 2">
    <name type="scientific">Trichoderma harzianum CBS 226.95</name>
    <dbReference type="NCBI Taxonomy" id="983964"/>
    <lineage>
        <taxon>Eukaryota</taxon>
        <taxon>Fungi</taxon>
        <taxon>Dikarya</taxon>
        <taxon>Ascomycota</taxon>
        <taxon>Pezizomycotina</taxon>
        <taxon>Sordariomycetes</taxon>
        <taxon>Hypocreomycetidae</taxon>
        <taxon>Hypocreales</taxon>
        <taxon>Hypocreaceae</taxon>
        <taxon>Trichoderma</taxon>
    </lineage>
</organism>
<protein>
    <submittedName>
        <fullName evidence="1">Uncharacterized protein</fullName>
    </submittedName>
</protein>
<dbReference type="EMBL" id="KZ679705">
    <property type="protein sequence ID" value="PTB47909.1"/>
    <property type="molecule type" value="Genomic_DNA"/>
</dbReference>
<proteinExistence type="predicted"/>
<dbReference type="AlphaFoldDB" id="A0A2T3ZSY4"/>
<sequence length="164" mass="18133">MATKSSRDSRKWMCQFTPRGAKGGQGHGSPSEQAQVPLPVRYNVGLVPGAASVLGPGSLPRTRPRTRYYTRTLSPSNQQQLQYFRCLVQYDEVWTSAGTVTAWSTLIYRDTAMEHLIQGSSSTGEYAETVRIRLKRWWLGLCSAICACFSHRSVSRVGASRGGT</sequence>
<evidence type="ECO:0000313" key="2">
    <source>
        <dbReference type="Proteomes" id="UP000241690"/>
    </source>
</evidence>
<dbReference type="GeneID" id="36628719"/>
<dbReference type="RefSeq" id="XP_024767586.1">
    <property type="nucleotide sequence ID" value="XM_024920150.1"/>
</dbReference>
<keyword evidence="2" id="KW-1185">Reference proteome</keyword>
<gene>
    <name evidence="1" type="ORF">M431DRAFT_514099</name>
</gene>
<evidence type="ECO:0000313" key="1">
    <source>
        <dbReference type="EMBL" id="PTB47909.1"/>
    </source>
</evidence>
<name>A0A2T3ZSY4_TRIHA</name>
<dbReference type="Proteomes" id="UP000241690">
    <property type="component" value="Unassembled WGS sequence"/>
</dbReference>